<dbReference type="PROSITE" id="PS01102">
    <property type="entry name" value="ZF_DKSA_1"/>
    <property type="match status" value="1"/>
</dbReference>
<keyword evidence="2" id="KW-0863">Zinc-finger</keyword>
<evidence type="ECO:0000259" key="5">
    <source>
        <dbReference type="Pfam" id="PF01258"/>
    </source>
</evidence>
<keyword evidence="3" id="KW-0862">Zinc</keyword>
<comment type="caution">
    <text evidence="6">The sequence shown here is derived from an EMBL/GenBank/DDBJ whole genome shotgun (WGS) entry which is preliminary data.</text>
</comment>
<keyword evidence="1" id="KW-0479">Metal-binding</keyword>
<feature type="domain" description="Zinc finger DksA/TraR C4-type" evidence="5">
    <location>
        <begin position="4"/>
        <end position="32"/>
    </location>
</feature>
<evidence type="ECO:0000313" key="6">
    <source>
        <dbReference type="EMBL" id="MBA2132375.1"/>
    </source>
</evidence>
<dbReference type="GO" id="GO:0008270">
    <property type="term" value="F:zinc ion binding"/>
    <property type="evidence" value="ECO:0007669"/>
    <property type="project" value="UniProtKB-KW"/>
</dbReference>
<protein>
    <submittedName>
        <fullName evidence="6">TraR/DksA C4-type zinc finger protein</fullName>
    </submittedName>
</protein>
<evidence type="ECO:0000256" key="2">
    <source>
        <dbReference type="ARBA" id="ARBA00022771"/>
    </source>
</evidence>
<dbReference type="Pfam" id="PF01258">
    <property type="entry name" value="zf-dskA_traR"/>
    <property type="match status" value="1"/>
</dbReference>
<evidence type="ECO:0000256" key="1">
    <source>
        <dbReference type="ARBA" id="ARBA00022723"/>
    </source>
</evidence>
<dbReference type="InterPro" id="IPR020458">
    <property type="entry name" value="Znf_DskA_TraR_CS"/>
</dbReference>
<dbReference type="PROSITE" id="PS51128">
    <property type="entry name" value="ZF_DKSA_2"/>
    <property type="match status" value="1"/>
</dbReference>
<dbReference type="Gene3D" id="1.20.120.910">
    <property type="entry name" value="DksA, coiled-coil domain"/>
    <property type="match status" value="1"/>
</dbReference>
<dbReference type="AlphaFoldDB" id="A0A8J6HYT8"/>
<proteinExistence type="predicted"/>
<name>A0A8J6HYT8_9FIRM</name>
<accession>A0A8J6HYT8</accession>
<dbReference type="Proteomes" id="UP000657177">
    <property type="component" value="Unassembled WGS sequence"/>
</dbReference>
<reference evidence="6" key="1">
    <citation type="submission" date="2020-06" db="EMBL/GenBank/DDBJ databases">
        <title>Novel chitinolytic bacterium.</title>
        <authorList>
            <person name="Ungkulpasvich U."/>
            <person name="Kosugi A."/>
            <person name="Uke A."/>
        </authorList>
    </citation>
    <scope>NUCLEOTIDE SEQUENCE</scope>
    <source>
        <strain evidence="6">UUS1-1</strain>
    </source>
</reference>
<evidence type="ECO:0000313" key="7">
    <source>
        <dbReference type="Proteomes" id="UP000657177"/>
    </source>
</evidence>
<dbReference type="InterPro" id="IPR000962">
    <property type="entry name" value="Znf_DskA_TraR"/>
</dbReference>
<organism evidence="6 7">
    <name type="scientific">Capillibacterium thermochitinicola</name>
    <dbReference type="NCBI Taxonomy" id="2699427"/>
    <lineage>
        <taxon>Bacteria</taxon>
        <taxon>Bacillati</taxon>
        <taxon>Bacillota</taxon>
        <taxon>Capillibacterium</taxon>
    </lineage>
</organism>
<evidence type="ECO:0000256" key="3">
    <source>
        <dbReference type="ARBA" id="ARBA00022833"/>
    </source>
</evidence>
<evidence type="ECO:0000256" key="4">
    <source>
        <dbReference type="PROSITE-ProRule" id="PRU00510"/>
    </source>
</evidence>
<feature type="zinc finger region" description="dksA C4-type" evidence="4">
    <location>
        <begin position="5"/>
        <end position="29"/>
    </location>
</feature>
<dbReference type="SUPFAM" id="SSF57716">
    <property type="entry name" value="Glucocorticoid receptor-like (DNA-binding domain)"/>
    <property type="match status" value="1"/>
</dbReference>
<gene>
    <name evidence="6" type="ORF">G5B42_02270</name>
</gene>
<dbReference type="EMBL" id="JAAKDE010000004">
    <property type="protein sequence ID" value="MBA2132375.1"/>
    <property type="molecule type" value="Genomic_DNA"/>
</dbReference>
<sequence>MAKKCELCGKVISAERLEALPETKRCVKCAKEKGSDIVARRSEIGMDIDTYKDLLGAIRS</sequence>
<keyword evidence="7" id="KW-1185">Reference proteome</keyword>
<dbReference type="RefSeq" id="WP_181338831.1">
    <property type="nucleotide sequence ID" value="NZ_JAAKDE010000004.1"/>
</dbReference>